<evidence type="ECO:0000256" key="6">
    <source>
        <dbReference type="ARBA" id="ARBA00022617"/>
    </source>
</evidence>
<name>A0A6J2KBS0_BOMMA</name>
<keyword evidence="11 15" id="KW-0408">Iron</keyword>
<dbReference type="InterPro" id="IPR002401">
    <property type="entry name" value="Cyt_P450_E_grp-I"/>
</dbReference>
<evidence type="ECO:0000256" key="1">
    <source>
        <dbReference type="ARBA" id="ARBA00001971"/>
    </source>
</evidence>
<keyword evidence="7 15" id="KW-0479">Metal-binding</keyword>
<keyword evidence="17" id="KW-1185">Reference proteome</keyword>
<dbReference type="EC" id="1.14.14.1" evidence="5"/>
<gene>
    <name evidence="18" type="primary">LOC114248652</name>
</gene>
<reference evidence="18" key="1">
    <citation type="submission" date="2025-08" db="UniProtKB">
        <authorList>
            <consortium name="RefSeq"/>
        </authorList>
    </citation>
    <scope>IDENTIFICATION</scope>
    <source>
        <tissue evidence="18">Silk gland</tissue>
    </source>
</reference>
<dbReference type="CDD" id="cd11056">
    <property type="entry name" value="CYP6-like"/>
    <property type="match status" value="1"/>
</dbReference>
<evidence type="ECO:0000256" key="12">
    <source>
        <dbReference type="ARBA" id="ARBA00023033"/>
    </source>
</evidence>
<keyword evidence="9" id="KW-0492">Microsome</keyword>
<evidence type="ECO:0000313" key="18">
    <source>
        <dbReference type="RefSeq" id="XP_028037754.1"/>
    </source>
</evidence>
<dbReference type="GeneID" id="114248652"/>
<keyword evidence="12 16" id="KW-0503">Monooxygenase</keyword>
<dbReference type="InterPro" id="IPR001128">
    <property type="entry name" value="Cyt_P450"/>
</dbReference>
<evidence type="ECO:0000256" key="13">
    <source>
        <dbReference type="ARBA" id="ARBA00023136"/>
    </source>
</evidence>
<dbReference type="FunFam" id="1.10.630.10:FF:000042">
    <property type="entry name" value="Cytochrome P450"/>
    <property type="match status" value="1"/>
</dbReference>
<dbReference type="InterPro" id="IPR036396">
    <property type="entry name" value="Cyt_P450_sf"/>
</dbReference>
<dbReference type="InterPro" id="IPR050476">
    <property type="entry name" value="Insect_CytP450_Detox"/>
</dbReference>
<dbReference type="GO" id="GO:0020037">
    <property type="term" value="F:heme binding"/>
    <property type="evidence" value="ECO:0007669"/>
    <property type="project" value="InterPro"/>
</dbReference>
<evidence type="ECO:0000313" key="17">
    <source>
        <dbReference type="Proteomes" id="UP000504629"/>
    </source>
</evidence>
<evidence type="ECO:0000256" key="7">
    <source>
        <dbReference type="ARBA" id="ARBA00022723"/>
    </source>
</evidence>
<evidence type="ECO:0000256" key="4">
    <source>
        <dbReference type="ARBA" id="ARBA00010617"/>
    </source>
</evidence>
<keyword evidence="10 16" id="KW-0560">Oxidoreductase</keyword>
<evidence type="ECO:0000256" key="9">
    <source>
        <dbReference type="ARBA" id="ARBA00022848"/>
    </source>
</evidence>
<keyword evidence="6 15" id="KW-0349">Heme</keyword>
<comment type="similarity">
    <text evidence="4 16">Belongs to the cytochrome P450 family.</text>
</comment>
<comment type="catalytic activity">
    <reaction evidence="14">
        <text>an organic molecule + reduced [NADPH--hemoprotein reductase] + O2 = an alcohol + oxidized [NADPH--hemoprotein reductase] + H2O + H(+)</text>
        <dbReference type="Rhea" id="RHEA:17149"/>
        <dbReference type="Rhea" id="RHEA-COMP:11964"/>
        <dbReference type="Rhea" id="RHEA-COMP:11965"/>
        <dbReference type="ChEBI" id="CHEBI:15377"/>
        <dbReference type="ChEBI" id="CHEBI:15378"/>
        <dbReference type="ChEBI" id="CHEBI:15379"/>
        <dbReference type="ChEBI" id="CHEBI:30879"/>
        <dbReference type="ChEBI" id="CHEBI:57618"/>
        <dbReference type="ChEBI" id="CHEBI:58210"/>
        <dbReference type="ChEBI" id="CHEBI:142491"/>
        <dbReference type="EC" id="1.14.14.1"/>
    </reaction>
</comment>
<protein>
    <recommendedName>
        <fullName evidence="5">unspecific monooxygenase</fullName>
        <ecNumber evidence="5">1.14.14.1</ecNumber>
    </recommendedName>
</protein>
<proteinExistence type="inferred from homology"/>
<dbReference type="PRINTS" id="PR00463">
    <property type="entry name" value="EP450I"/>
</dbReference>
<keyword evidence="13" id="KW-0472">Membrane</keyword>
<organism evidence="17 18">
    <name type="scientific">Bombyx mandarina</name>
    <name type="common">Wild silk moth</name>
    <name type="synonym">Wild silkworm</name>
    <dbReference type="NCBI Taxonomy" id="7092"/>
    <lineage>
        <taxon>Eukaryota</taxon>
        <taxon>Metazoa</taxon>
        <taxon>Ecdysozoa</taxon>
        <taxon>Arthropoda</taxon>
        <taxon>Hexapoda</taxon>
        <taxon>Insecta</taxon>
        <taxon>Pterygota</taxon>
        <taxon>Neoptera</taxon>
        <taxon>Endopterygota</taxon>
        <taxon>Lepidoptera</taxon>
        <taxon>Glossata</taxon>
        <taxon>Ditrysia</taxon>
        <taxon>Bombycoidea</taxon>
        <taxon>Bombycidae</taxon>
        <taxon>Bombycinae</taxon>
        <taxon>Bombyx</taxon>
    </lineage>
</organism>
<dbReference type="PANTHER" id="PTHR24292">
    <property type="entry name" value="CYTOCHROME P450"/>
    <property type="match status" value="1"/>
</dbReference>
<dbReference type="Proteomes" id="UP000504629">
    <property type="component" value="Unplaced"/>
</dbReference>
<dbReference type="Gene3D" id="1.10.630.10">
    <property type="entry name" value="Cytochrome P450"/>
    <property type="match status" value="1"/>
</dbReference>
<evidence type="ECO:0000256" key="14">
    <source>
        <dbReference type="ARBA" id="ARBA00047827"/>
    </source>
</evidence>
<feature type="binding site" description="axial binding residue" evidence="15">
    <location>
        <position position="453"/>
    </location>
    <ligand>
        <name>heme</name>
        <dbReference type="ChEBI" id="CHEBI:30413"/>
    </ligand>
    <ligandPart>
        <name>Fe</name>
        <dbReference type="ChEBI" id="CHEBI:18248"/>
    </ligandPart>
</feature>
<sequence>MFLLINICVILFVIYYLLTKKYSYWRNRNVSHEKPVLLLGNYGDLILQKKNFGEMAQAICQKFPGEPVVGAFFGTEPVLIPQDPEVIKTILTKDFYYFNGREISEHVHKELLSYNLFATYGDEWKILRQNLTPIFSTAKLKSMFTLIEKCSKSFQNLLEDETKISKELEVRTLMQRFTIECIGSCIFGVDTDTLGNDKMNPFKTVGSQLSDFSRFVFVKGIVRAIWPTLFYALGFKTLTTELDIFKKLVNAVFTQRKHKPTTRNDFIDLILTWKNNNAITGDSIGSFKNSDKIKFSIDVNDDLLLAQCLVFFAAGFETSAMTSSYTLHELAKNQRALKKACDEVDAYLLRHGNKINYDCVTELPYLEACIEETLRLYPVLGIITREVMEDYVLLDKIHLKKGDRIHVPVFHLHHNPEHFPNPEEYRPERFYGEEKRKVKPYTYLPFGEGPRICIGMRFAKMQSIAGLITILKKFRLELPEGAPTKIEFKPEAFVTTPKDLIKIKFLEREGWRQRVFV</sequence>
<evidence type="ECO:0000256" key="15">
    <source>
        <dbReference type="PIRSR" id="PIRSR602401-1"/>
    </source>
</evidence>
<dbReference type="GO" id="GO:0005789">
    <property type="term" value="C:endoplasmic reticulum membrane"/>
    <property type="evidence" value="ECO:0007669"/>
    <property type="project" value="UniProtKB-SubCell"/>
</dbReference>
<dbReference type="InterPro" id="IPR017972">
    <property type="entry name" value="Cyt_P450_CS"/>
</dbReference>
<evidence type="ECO:0000256" key="16">
    <source>
        <dbReference type="RuleBase" id="RU000461"/>
    </source>
</evidence>
<dbReference type="GO" id="GO:0016712">
    <property type="term" value="F:oxidoreductase activity, acting on paired donors, with incorporation or reduction of molecular oxygen, reduced flavin or flavoprotein as one donor, and incorporation of one atom of oxygen"/>
    <property type="evidence" value="ECO:0007669"/>
    <property type="project" value="UniProtKB-EC"/>
</dbReference>
<evidence type="ECO:0000256" key="5">
    <source>
        <dbReference type="ARBA" id="ARBA00012109"/>
    </source>
</evidence>
<dbReference type="GO" id="GO:0005506">
    <property type="term" value="F:iron ion binding"/>
    <property type="evidence" value="ECO:0007669"/>
    <property type="project" value="InterPro"/>
</dbReference>
<dbReference type="AlphaFoldDB" id="A0A6J2KBS0"/>
<dbReference type="OrthoDB" id="2789670at2759"/>
<accession>A0A6J2KBS0</accession>
<evidence type="ECO:0000256" key="3">
    <source>
        <dbReference type="ARBA" id="ARBA00004406"/>
    </source>
</evidence>
<evidence type="ECO:0000256" key="11">
    <source>
        <dbReference type="ARBA" id="ARBA00023004"/>
    </source>
</evidence>
<dbReference type="PROSITE" id="PS00086">
    <property type="entry name" value="CYTOCHROME_P450"/>
    <property type="match status" value="1"/>
</dbReference>
<dbReference type="RefSeq" id="XP_028037754.1">
    <property type="nucleotide sequence ID" value="XM_028181953.1"/>
</dbReference>
<dbReference type="SUPFAM" id="SSF48264">
    <property type="entry name" value="Cytochrome P450"/>
    <property type="match status" value="1"/>
</dbReference>
<comment type="subcellular location">
    <subcellularLocation>
        <location evidence="3">Endoplasmic reticulum membrane</location>
        <topology evidence="3">Peripheral membrane protein</topology>
    </subcellularLocation>
    <subcellularLocation>
        <location evidence="2">Microsome membrane</location>
        <topology evidence="2">Peripheral membrane protein</topology>
    </subcellularLocation>
</comment>
<comment type="cofactor">
    <cofactor evidence="1 15">
        <name>heme</name>
        <dbReference type="ChEBI" id="CHEBI:30413"/>
    </cofactor>
</comment>
<dbReference type="KEGG" id="bman:114248652"/>
<evidence type="ECO:0000256" key="8">
    <source>
        <dbReference type="ARBA" id="ARBA00022824"/>
    </source>
</evidence>
<dbReference type="Pfam" id="PF00067">
    <property type="entry name" value="p450"/>
    <property type="match status" value="1"/>
</dbReference>
<evidence type="ECO:0000256" key="10">
    <source>
        <dbReference type="ARBA" id="ARBA00023002"/>
    </source>
</evidence>
<dbReference type="PANTHER" id="PTHR24292:SF45">
    <property type="entry name" value="CYTOCHROME P450 6G1-RELATED"/>
    <property type="match status" value="1"/>
</dbReference>
<dbReference type="PRINTS" id="PR00385">
    <property type="entry name" value="P450"/>
</dbReference>
<dbReference type="CTD" id="100126548"/>
<keyword evidence="8" id="KW-0256">Endoplasmic reticulum</keyword>
<evidence type="ECO:0000256" key="2">
    <source>
        <dbReference type="ARBA" id="ARBA00004174"/>
    </source>
</evidence>